<reference evidence="3 4" key="1">
    <citation type="submission" date="2019-01" db="EMBL/GenBank/DDBJ databases">
        <authorList>
            <person name="Ferrante I. M."/>
        </authorList>
    </citation>
    <scope>NUCLEOTIDE SEQUENCE [LARGE SCALE GENOMIC DNA]</scope>
    <source>
        <strain evidence="3 4">B856</strain>
    </source>
</reference>
<dbReference type="EMBL" id="CAACVS010000181">
    <property type="protein sequence ID" value="VEU38662.1"/>
    <property type="molecule type" value="Genomic_DNA"/>
</dbReference>
<dbReference type="Gene3D" id="3.40.720.10">
    <property type="entry name" value="Alkaline Phosphatase, subunit A"/>
    <property type="match status" value="1"/>
</dbReference>
<dbReference type="Pfam" id="PF16347">
    <property type="entry name" value="SGSH_C"/>
    <property type="match status" value="1"/>
</dbReference>
<evidence type="ECO:0000313" key="4">
    <source>
        <dbReference type="Proteomes" id="UP000291116"/>
    </source>
</evidence>
<comment type="similarity">
    <text evidence="1">Belongs to the sulfatase family.</text>
</comment>
<accession>A0A448Z9C5</accession>
<name>A0A448Z9C5_9STRA</name>
<dbReference type="InterPro" id="IPR017850">
    <property type="entry name" value="Alkaline_phosphatase_core_sf"/>
</dbReference>
<feature type="domain" description="N-sulphoglucosamine sulphohydrolase C-terminal" evidence="2">
    <location>
        <begin position="144"/>
        <end position="285"/>
    </location>
</feature>
<dbReference type="AlphaFoldDB" id="A0A448Z9C5"/>
<organism evidence="3 4">
    <name type="scientific">Pseudo-nitzschia multistriata</name>
    <dbReference type="NCBI Taxonomy" id="183589"/>
    <lineage>
        <taxon>Eukaryota</taxon>
        <taxon>Sar</taxon>
        <taxon>Stramenopiles</taxon>
        <taxon>Ochrophyta</taxon>
        <taxon>Bacillariophyta</taxon>
        <taxon>Bacillariophyceae</taxon>
        <taxon>Bacillariophycidae</taxon>
        <taxon>Bacillariales</taxon>
        <taxon>Bacillariaceae</taxon>
        <taxon>Pseudo-nitzschia</taxon>
    </lineage>
</organism>
<sequence>MSASDKSVMHAIEFLQERPKDTPFALTVAYYPPKAVGASKEPGGQWFPKESSKALYANTTYEPPYDVEKAHADLPDFLKKKIMRNRYLERWDTTEKYNTGMRNYHALVTEVDLASSQIVEELKRQGLYENTMIIFTSDNGLMMGSHGLGGKWIAYEESIRVPLIIYDPRMPSEKRGSVDNSMTLNIDLASTILGAANIAPPEAMQGRDIADLYLSSNDGTSKLKEKPWRTEYLYEYPIWSLSQNSLIGERYKYIHWMGFQSEQLFDIQEDPFELNDLIKQVSKDEAEVDSNHIAQMEKLAVGLFETLHGVKVTISELHDLLKEKGIAVGQNKSESEEATLKELIEALISELKIRYENVRNEVQGPGGKPDWCDPSLEYP</sequence>
<dbReference type="InterPro" id="IPR032506">
    <property type="entry name" value="SGSH_C"/>
</dbReference>
<evidence type="ECO:0000256" key="1">
    <source>
        <dbReference type="ARBA" id="ARBA00008779"/>
    </source>
</evidence>
<dbReference type="OrthoDB" id="190099at2759"/>
<dbReference type="PANTHER" id="PTHR43108">
    <property type="entry name" value="N-ACETYLGLUCOSAMINE-6-SULFATASE FAMILY MEMBER"/>
    <property type="match status" value="1"/>
</dbReference>
<evidence type="ECO:0000259" key="2">
    <source>
        <dbReference type="Pfam" id="PF16347"/>
    </source>
</evidence>
<dbReference type="PANTHER" id="PTHR43108:SF6">
    <property type="entry name" value="N-SULPHOGLUCOSAMINE SULPHOHYDROLASE"/>
    <property type="match status" value="1"/>
</dbReference>
<gene>
    <name evidence="3" type="ORF">PSNMU_V1.4_AUG-EV-PASAV3_0055020</name>
</gene>
<evidence type="ECO:0000313" key="3">
    <source>
        <dbReference type="EMBL" id="VEU38662.1"/>
    </source>
</evidence>
<protein>
    <recommendedName>
        <fullName evidence="2">N-sulphoglucosamine sulphohydrolase C-terminal domain-containing protein</fullName>
    </recommendedName>
</protein>
<keyword evidence="4" id="KW-1185">Reference proteome</keyword>
<proteinExistence type="inferred from homology"/>
<dbReference type="SUPFAM" id="SSF53649">
    <property type="entry name" value="Alkaline phosphatase-like"/>
    <property type="match status" value="1"/>
</dbReference>
<dbReference type="Proteomes" id="UP000291116">
    <property type="component" value="Unassembled WGS sequence"/>
</dbReference>